<keyword evidence="3" id="KW-1185">Reference proteome</keyword>
<proteinExistence type="predicted"/>
<dbReference type="SMART" id="SM00857">
    <property type="entry name" value="Resolvase"/>
    <property type="match status" value="1"/>
</dbReference>
<feature type="domain" description="Recombinase" evidence="1">
    <location>
        <begin position="221"/>
        <end position="349"/>
    </location>
</feature>
<dbReference type="InterPro" id="IPR011109">
    <property type="entry name" value="DNA_bind_recombinase_dom"/>
</dbReference>
<dbReference type="SUPFAM" id="SSF53041">
    <property type="entry name" value="Resolvase-like"/>
    <property type="match status" value="1"/>
</dbReference>
<dbReference type="PATRIC" id="fig|1240678.4.peg.4226"/>
<reference evidence="2 3" key="1">
    <citation type="submission" date="2014-09" db="EMBL/GenBank/DDBJ databases">
        <title>Draft genome sequence of Streptomyces natalensis ATCC 27448, producer of the antifungal pimaricin.</title>
        <authorList>
            <person name="Mendes M.V."/>
            <person name="Beites T."/>
            <person name="Pires S."/>
            <person name="Santos C.L."/>
            <person name="Moradas-Ferreira P."/>
        </authorList>
    </citation>
    <scope>NUCLEOTIDE SEQUENCE [LARGE SCALE GENOMIC DNA]</scope>
    <source>
        <strain evidence="2 3">ATCC 27448</strain>
    </source>
</reference>
<dbReference type="InterPro" id="IPR038109">
    <property type="entry name" value="DNA_bind_recomb_sf"/>
</dbReference>
<organism evidence="2 3">
    <name type="scientific">Streptomyces natalensis ATCC 27448</name>
    <dbReference type="NCBI Taxonomy" id="1240678"/>
    <lineage>
        <taxon>Bacteria</taxon>
        <taxon>Bacillati</taxon>
        <taxon>Actinomycetota</taxon>
        <taxon>Actinomycetes</taxon>
        <taxon>Kitasatosporales</taxon>
        <taxon>Streptomycetaceae</taxon>
        <taxon>Streptomyces</taxon>
    </lineage>
</organism>
<sequence>MPGTGATEHQEPNTVTTAAPTVWEDFDVPAHARGGQVTLNLYDHLAAYAPKRPGAYLRISSDRFGLETGVDRQLEDAQDSRTRLRWGPFAKIYRENDTSAFKKRKVVKSDGSVDWVVLRPEFRQLLADLAHGVIDGVIFYDLDRLVRQPRDLEDLIDIVEYVKRPVTGATGGRMNLINDSDRHMARMMCVMALKSSEDTARRVARQHLSAAQNGLAQGRIAYGWVRKGGRKGQLVPDEADVVVRIFQDFMTGESAYSIAKAFNNEGITPPSARTWSSTMIAKMLRNPRYAGMVSYAGKHRVEAAAAGDGWSLVLFDDEGRPLLGTWEPIVTPKLWSQVQFEWQRRRQKAGIKPGESGVAPINKYLLSGILRCNKCRRGLVGHSYRERRSGRTIRNYMCPPSDRGGCGGTAIAAQTADAAIEEAMATFLRKQLQAAKTDQVESSGAITALQARLDQDLSRKSELIHQWSEGSLHEAGLTEEDYFTMLATLNRKISTHRESIAALEGAPEPAVAPDELLKNWTGGSLRQRRAILKRYLHSITVQPPLPPSDFNRSELVKERLTPHWKSAGELAA</sequence>
<dbReference type="EMBL" id="JRKI01000027">
    <property type="protein sequence ID" value="KIZ16585.1"/>
    <property type="molecule type" value="Genomic_DNA"/>
</dbReference>
<dbReference type="InterPro" id="IPR050639">
    <property type="entry name" value="SSR_resolvase"/>
</dbReference>
<comment type="caution">
    <text evidence="2">The sequence shown here is derived from an EMBL/GenBank/DDBJ whole genome shotgun (WGS) entry which is preliminary data.</text>
</comment>
<dbReference type="Pfam" id="PF13408">
    <property type="entry name" value="Zn_ribbon_recom"/>
    <property type="match status" value="1"/>
</dbReference>
<dbReference type="Proteomes" id="UP000032458">
    <property type="component" value="Unassembled WGS sequence"/>
</dbReference>
<dbReference type="Gene3D" id="3.90.1750.20">
    <property type="entry name" value="Putative Large Serine Recombinase, Chain B, Domain 2"/>
    <property type="match status" value="1"/>
</dbReference>
<gene>
    <name evidence="2" type="ORF">SNA_20035</name>
</gene>
<protein>
    <recommendedName>
        <fullName evidence="1">Recombinase domain-containing protein</fullName>
    </recommendedName>
</protein>
<dbReference type="CDD" id="cd00338">
    <property type="entry name" value="Ser_Recombinase"/>
    <property type="match status" value="1"/>
</dbReference>
<evidence type="ECO:0000313" key="3">
    <source>
        <dbReference type="Proteomes" id="UP000032458"/>
    </source>
</evidence>
<dbReference type="Pfam" id="PF00239">
    <property type="entry name" value="Resolvase"/>
    <property type="match status" value="1"/>
</dbReference>
<name>A0A0D7CL48_9ACTN</name>
<accession>A0A0D7CL48</accession>
<dbReference type="Pfam" id="PF07508">
    <property type="entry name" value="Recombinase"/>
    <property type="match status" value="1"/>
</dbReference>
<dbReference type="PROSITE" id="PS51737">
    <property type="entry name" value="RECOMBINASE_DNA_BIND"/>
    <property type="match status" value="1"/>
</dbReference>
<dbReference type="GO" id="GO:0000150">
    <property type="term" value="F:DNA strand exchange activity"/>
    <property type="evidence" value="ECO:0007669"/>
    <property type="project" value="InterPro"/>
</dbReference>
<dbReference type="InterPro" id="IPR036162">
    <property type="entry name" value="Resolvase-like_N_sf"/>
</dbReference>
<dbReference type="Gene3D" id="3.40.50.1390">
    <property type="entry name" value="Resolvase, N-terminal catalytic domain"/>
    <property type="match status" value="1"/>
</dbReference>
<dbReference type="InterPro" id="IPR006119">
    <property type="entry name" value="Resolv_N"/>
</dbReference>
<dbReference type="GO" id="GO:0003677">
    <property type="term" value="F:DNA binding"/>
    <property type="evidence" value="ECO:0007669"/>
    <property type="project" value="InterPro"/>
</dbReference>
<dbReference type="InterPro" id="IPR025827">
    <property type="entry name" value="Zn_ribbon_recom_dom"/>
</dbReference>
<evidence type="ECO:0000313" key="2">
    <source>
        <dbReference type="EMBL" id="KIZ16585.1"/>
    </source>
</evidence>
<dbReference type="PANTHER" id="PTHR30461">
    <property type="entry name" value="DNA-INVERTASE FROM LAMBDOID PROPHAGE"/>
    <property type="match status" value="1"/>
</dbReference>
<dbReference type="AlphaFoldDB" id="A0A0D7CL48"/>
<dbReference type="PANTHER" id="PTHR30461:SF23">
    <property type="entry name" value="DNA RECOMBINASE-RELATED"/>
    <property type="match status" value="1"/>
</dbReference>
<evidence type="ECO:0000259" key="1">
    <source>
        <dbReference type="PROSITE" id="PS51737"/>
    </source>
</evidence>